<sequence length="40" mass="4315">MFSIAFWHILPGSSNTTHVANSNNAPLANVGAFILRLFGK</sequence>
<dbReference type="EMBL" id="CAWVOH010000004">
    <property type="protein sequence ID" value="CAK8054837.1"/>
    <property type="molecule type" value="Genomic_DNA"/>
</dbReference>
<evidence type="ECO:0000313" key="2">
    <source>
        <dbReference type="Proteomes" id="UP001314241"/>
    </source>
</evidence>
<proteinExistence type="predicted"/>
<keyword evidence="2" id="KW-1185">Reference proteome</keyword>
<dbReference type="Proteomes" id="UP001314241">
    <property type="component" value="Unassembled WGS sequence"/>
</dbReference>
<accession>A0ABM9N7B4</accession>
<name>A0ABM9N7B4_9LACO</name>
<protein>
    <submittedName>
        <fullName evidence="1">Uncharacterized protein</fullName>
    </submittedName>
</protein>
<evidence type="ECO:0000313" key="1">
    <source>
        <dbReference type="EMBL" id="CAK8054837.1"/>
    </source>
</evidence>
<dbReference type="RefSeq" id="WP_349642384.1">
    <property type="nucleotide sequence ID" value="NZ_CAWVOH010000004.1"/>
</dbReference>
<reference evidence="1 2" key="1">
    <citation type="submission" date="2024-01" db="EMBL/GenBank/DDBJ databases">
        <authorList>
            <person name="Botero Cardona J."/>
        </authorList>
    </citation>
    <scope>NUCLEOTIDE SEQUENCE [LARGE SCALE GENOMIC DNA]</scope>
    <source>
        <strain evidence="1 2">LMG 33000</strain>
    </source>
</reference>
<gene>
    <name evidence="1" type="ORF">R54876_GBNLAHCA_01420</name>
</gene>
<comment type="caution">
    <text evidence="1">The sequence shown here is derived from an EMBL/GenBank/DDBJ whole genome shotgun (WGS) entry which is preliminary data.</text>
</comment>
<organism evidence="1 2">
    <name type="scientific">Eupransor demetentiae</name>
    <dbReference type="NCBI Taxonomy" id="3109584"/>
    <lineage>
        <taxon>Bacteria</taxon>
        <taxon>Bacillati</taxon>
        <taxon>Bacillota</taxon>
        <taxon>Bacilli</taxon>
        <taxon>Lactobacillales</taxon>
        <taxon>Lactobacillaceae</taxon>
        <taxon>Eupransor</taxon>
    </lineage>
</organism>